<keyword evidence="9" id="KW-0482">Metalloprotease</keyword>
<dbReference type="InterPro" id="IPR036034">
    <property type="entry name" value="PDZ_sf"/>
</dbReference>
<dbReference type="Pfam" id="PF02163">
    <property type="entry name" value="Peptidase_M50"/>
    <property type="match status" value="1"/>
</dbReference>
<comment type="cofactor">
    <cofactor evidence="1">
        <name>Zn(2+)</name>
        <dbReference type="ChEBI" id="CHEBI:29105"/>
    </cofactor>
</comment>
<evidence type="ECO:0000256" key="10">
    <source>
        <dbReference type="ARBA" id="ARBA00023136"/>
    </source>
</evidence>
<dbReference type="Proteomes" id="UP001489004">
    <property type="component" value="Unassembled WGS sequence"/>
</dbReference>
<evidence type="ECO:0000259" key="12">
    <source>
        <dbReference type="PROSITE" id="PS50106"/>
    </source>
</evidence>
<evidence type="ECO:0000313" key="13">
    <source>
        <dbReference type="EMBL" id="KAK9814195.1"/>
    </source>
</evidence>
<dbReference type="CDD" id="cd06163">
    <property type="entry name" value="S2P-M50_PDZ_RseP-like"/>
    <property type="match status" value="1"/>
</dbReference>
<dbReference type="PROSITE" id="PS50106">
    <property type="entry name" value="PDZ"/>
    <property type="match status" value="1"/>
</dbReference>
<feature type="transmembrane region" description="Helical" evidence="11">
    <location>
        <begin position="360"/>
        <end position="378"/>
    </location>
</feature>
<feature type="domain" description="PDZ" evidence="12">
    <location>
        <begin position="145"/>
        <end position="218"/>
    </location>
</feature>
<comment type="caution">
    <text evidence="13">The sequence shown here is derived from an EMBL/GenBank/DDBJ whole genome shotgun (WGS) entry which is preliminary data.</text>
</comment>
<protein>
    <recommendedName>
        <fullName evidence="12">PDZ domain-containing protein</fullName>
    </recommendedName>
</protein>
<evidence type="ECO:0000256" key="6">
    <source>
        <dbReference type="ARBA" id="ARBA00022801"/>
    </source>
</evidence>
<dbReference type="InterPro" id="IPR004387">
    <property type="entry name" value="Pept_M50_Zn"/>
</dbReference>
<reference evidence="13 14" key="1">
    <citation type="journal article" date="2024" name="Nat. Commun.">
        <title>Phylogenomics reveals the evolutionary origins of lichenization in chlorophyte algae.</title>
        <authorList>
            <person name="Puginier C."/>
            <person name="Libourel C."/>
            <person name="Otte J."/>
            <person name="Skaloud P."/>
            <person name="Haon M."/>
            <person name="Grisel S."/>
            <person name="Petersen M."/>
            <person name="Berrin J.G."/>
            <person name="Delaux P.M."/>
            <person name="Dal Grande F."/>
            <person name="Keller J."/>
        </authorList>
    </citation>
    <scope>NUCLEOTIDE SEQUENCE [LARGE SCALE GENOMIC DNA]</scope>
    <source>
        <strain evidence="13 14">SAG 2043</strain>
    </source>
</reference>
<keyword evidence="10 11" id="KW-0472">Membrane</keyword>
<evidence type="ECO:0000256" key="7">
    <source>
        <dbReference type="ARBA" id="ARBA00022833"/>
    </source>
</evidence>
<keyword evidence="5 11" id="KW-0812">Transmembrane</keyword>
<dbReference type="GO" id="GO:0006508">
    <property type="term" value="P:proteolysis"/>
    <property type="evidence" value="ECO:0007669"/>
    <property type="project" value="UniProtKB-KW"/>
</dbReference>
<comment type="similarity">
    <text evidence="3">Belongs to the peptidase M50A family.</text>
</comment>
<evidence type="ECO:0000256" key="5">
    <source>
        <dbReference type="ARBA" id="ARBA00022692"/>
    </source>
</evidence>
<feature type="transmembrane region" description="Helical" evidence="11">
    <location>
        <begin position="329"/>
        <end position="348"/>
    </location>
</feature>
<gene>
    <name evidence="13" type="ORF">WJX72_002001</name>
</gene>
<comment type="subcellular location">
    <subcellularLocation>
        <location evidence="2">Membrane</location>
        <topology evidence="2">Multi-pass membrane protein</topology>
    </subcellularLocation>
</comment>
<evidence type="ECO:0000256" key="1">
    <source>
        <dbReference type="ARBA" id="ARBA00001947"/>
    </source>
</evidence>
<keyword evidence="14" id="KW-1185">Reference proteome</keyword>
<dbReference type="GO" id="GO:0004222">
    <property type="term" value="F:metalloendopeptidase activity"/>
    <property type="evidence" value="ECO:0007669"/>
    <property type="project" value="InterPro"/>
</dbReference>
<proteinExistence type="inferred from homology"/>
<dbReference type="SMART" id="SM00228">
    <property type="entry name" value="PDZ"/>
    <property type="match status" value="1"/>
</dbReference>
<dbReference type="GO" id="GO:0016020">
    <property type="term" value="C:membrane"/>
    <property type="evidence" value="ECO:0007669"/>
    <property type="project" value="UniProtKB-SubCell"/>
</dbReference>
<dbReference type="CDD" id="cd23081">
    <property type="entry name" value="cpPDZ_EcRseP-like"/>
    <property type="match status" value="1"/>
</dbReference>
<dbReference type="SUPFAM" id="SSF50156">
    <property type="entry name" value="PDZ domain-like"/>
    <property type="match status" value="1"/>
</dbReference>
<evidence type="ECO:0000313" key="14">
    <source>
        <dbReference type="Proteomes" id="UP001489004"/>
    </source>
</evidence>
<dbReference type="AlphaFoldDB" id="A0AAW1PWN0"/>
<keyword evidence="7" id="KW-0862">Zinc</keyword>
<evidence type="ECO:0000256" key="2">
    <source>
        <dbReference type="ARBA" id="ARBA00004141"/>
    </source>
</evidence>
<keyword evidence="8 11" id="KW-1133">Transmembrane helix</keyword>
<dbReference type="InterPro" id="IPR008915">
    <property type="entry name" value="Peptidase_M50"/>
</dbReference>
<dbReference type="NCBIfam" id="TIGR00054">
    <property type="entry name" value="RIP metalloprotease RseP"/>
    <property type="match status" value="1"/>
</dbReference>
<evidence type="ECO:0000256" key="11">
    <source>
        <dbReference type="SAM" id="Phobius"/>
    </source>
</evidence>
<dbReference type="PANTHER" id="PTHR42837">
    <property type="entry name" value="REGULATOR OF SIGMA-E PROTEASE RSEP"/>
    <property type="match status" value="1"/>
</dbReference>
<evidence type="ECO:0000256" key="4">
    <source>
        <dbReference type="ARBA" id="ARBA00022670"/>
    </source>
</evidence>
<dbReference type="InterPro" id="IPR041489">
    <property type="entry name" value="PDZ_6"/>
</dbReference>
<name>A0AAW1PWN0_9CHLO</name>
<keyword evidence="6" id="KW-0378">Hydrolase</keyword>
<feature type="transmembrane region" description="Helical" evidence="11">
    <location>
        <begin position="123"/>
        <end position="142"/>
    </location>
</feature>
<dbReference type="EMBL" id="JALJOR010000007">
    <property type="protein sequence ID" value="KAK9814195.1"/>
    <property type="molecule type" value="Genomic_DNA"/>
</dbReference>
<dbReference type="PANTHER" id="PTHR42837:SF2">
    <property type="entry name" value="MEMBRANE METALLOPROTEASE ARASP2, CHLOROPLASTIC-RELATED"/>
    <property type="match status" value="1"/>
</dbReference>
<sequence>MLRLLSESKVHRGIEDRALGGGFDFQGPASTASALGVLAAIITIHECGHFLAARLQNIHVTKFAIGFGPPLLKYQGPEVEYSLRAIPFGGYVGFPDDDPANPESKYPKDDPDLLSNRPIKDRALVISAGVIANIIFAFSILLTQVSTVGAVSSTFQAGVVVPEVIETSVAYKAGFKAGDVITQVAGRAVEASPYSVTKVVNKIKASPNERLTITVRRDGQLLDIPVTPAEAPDGGGRIGVQLAMNAKITRTVAKDPIQAAALASKEFTKLLNTVTNGLQQIVFNFAKTAEQVTGPVAIVAVGAEVARADVSGLFQFAAIVNINLAVVNLLPLPALDGGYLALLLVELARGKKLPQDVERGIMGSGLLLLMAVGIVLVVRDTVNLFPKSLL</sequence>
<evidence type="ECO:0000256" key="3">
    <source>
        <dbReference type="ARBA" id="ARBA00009989"/>
    </source>
</evidence>
<evidence type="ECO:0000256" key="9">
    <source>
        <dbReference type="ARBA" id="ARBA00023049"/>
    </source>
</evidence>
<evidence type="ECO:0000256" key="8">
    <source>
        <dbReference type="ARBA" id="ARBA00022989"/>
    </source>
</evidence>
<keyword evidence="4" id="KW-0645">Protease</keyword>
<accession>A0AAW1PWN0</accession>
<dbReference type="Pfam" id="PF17820">
    <property type="entry name" value="PDZ_6"/>
    <property type="match status" value="1"/>
</dbReference>
<dbReference type="Gene3D" id="2.30.42.10">
    <property type="match status" value="1"/>
</dbReference>
<organism evidence="13 14">
    <name type="scientific">[Myrmecia] bisecta</name>
    <dbReference type="NCBI Taxonomy" id="41462"/>
    <lineage>
        <taxon>Eukaryota</taxon>
        <taxon>Viridiplantae</taxon>
        <taxon>Chlorophyta</taxon>
        <taxon>core chlorophytes</taxon>
        <taxon>Trebouxiophyceae</taxon>
        <taxon>Trebouxiales</taxon>
        <taxon>Trebouxiaceae</taxon>
        <taxon>Myrmecia</taxon>
    </lineage>
</organism>
<dbReference type="InterPro" id="IPR001478">
    <property type="entry name" value="PDZ"/>
</dbReference>